<feature type="transmembrane region" description="Helical" evidence="1">
    <location>
        <begin position="209"/>
        <end position="227"/>
    </location>
</feature>
<dbReference type="AlphaFoldDB" id="A0ABD5QMH6"/>
<organism evidence="2 3">
    <name type="scientific">Halorubrum glutamatedens</name>
    <dbReference type="NCBI Taxonomy" id="2707018"/>
    <lineage>
        <taxon>Archaea</taxon>
        <taxon>Methanobacteriati</taxon>
        <taxon>Methanobacteriota</taxon>
        <taxon>Stenosarchaea group</taxon>
        <taxon>Halobacteria</taxon>
        <taxon>Halobacteriales</taxon>
        <taxon>Haloferacaceae</taxon>
        <taxon>Halorubrum</taxon>
    </lineage>
</organism>
<evidence type="ECO:0000313" key="2">
    <source>
        <dbReference type="EMBL" id="MFC5133483.1"/>
    </source>
</evidence>
<dbReference type="RefSeq" id="WP_122103860.1">
    <property type="nucleotide sequence ID" value="NZ_JBHSKV010000001.1"/>
</dbReference>
<keyword evidence="1" id="KW-1133">Transmembrane helix</keyword>
<feature type="transmembrane region" description="Helical" evidence="1">
    <location>
        <begin position="181"/>
        <end position="197"/>
    </location>
</feature>
<evidence type="ECO:0000313" key="3">
    <source>
        <dbReference type="Proteomes" id="UP001596145"/>
    </source>
</evidence>
<evidence type="ECO:0000256" key="1">
    <source>
        <dbReference type="SAM" id="Phobius"/>
    </source>
</evidence>
<feature type="transmembrane region" description="Helical" evidence="1">
    <location>
        <begin position="156"/>
        <end position="175"/>
    </location>
</feature>
<sequence>MYAETDDRRPSTIRLFGVEHDEYSVSKTKEELESFISEDTEAIFFEAPNDEDVDEGEGIPEPGYHMTSFVWRPFLRNPSFVIYLLLVGLIPNLLKELYQERTFASLNPWTWKVGRRIVSEWNAAIDLADQRGIPLIKVDKPMPAVIRDQEHHWTPLSVIFLVGLLLVLGYIAWIAAIGSVFVMWVYLAFFLAFLAIARFKGYTVNWRQVAVAVGVYFLLILLASYFVVEGPTLGASIIAELATITVLYVLAIMTLRVCIYLPFIKATNDERNTYMMQQIIETAQDEDYTDVCVIVGASHLDHFEDLCDIRDVTCPEPVDMRTWD</sequence>
<dbReference type="Proteomes" id="UP001596145">
    <property type="component" value="Unassembled WGS sequence"/>
</dbReference>
<reference evidence="2 3" key="1">
    <citation type="journal article" date="2019" name="Int. J. Syst. Evol. Microbiol.">
        <title>The Global Catalogue of Microorganisms (GCM) 10K type strain sequencing project: providing services to taxonomists for standard genome sequencing and annotation.</title>
        <authorList>
            <consortium name="The Broad Institute Genomics Platform"/>
            <consortium name="The Broad Institute Genome Sequencing Center for Infectious Disease"/>
            <person name="Wu L."/>
            <person name="Ma J."/>
        </authorList>
    </citation>
    <scope>NUCLEOTIDE SEQUENCE [LARGE SCALE GENOMIC DNA]</scope>
    <source>
        <strain evidence="2 3">CGMCC 1.16026</strain>
    </source>
</reference>
<keyword evidence="3" id="KW-1185">Reference proteome</keyword>
<name>A0ABD5QMH6_9EURY</name>
<feature type="transmembrane region" description="Helical" evidence="1">
    <location>
        <begin position="233"/>
        <end position="255"/>
    </location>
</feature>
<protein>
    <submittedName>
        <fullName evidence="2">Uncharacterized protein</fullName>
    </submittedName>
</protein>
<proteinExistence type="predicted"/>
<dbReference type="EMBL" id="JBHSKV010000001">
    <property type="protein sequence ID" value="MFC5133483.1"/>
    <property type="molecule type" value="Genomic_DNA"/>
</dbReference>
<gene>
    <name evidence="2" type="ORF">ACFPJA_01905</name>
</gene>
<comment type="caution">
    <text evidence="2">The sequence shown here is derived from an EMBL/GenBank/DDBJ whole genome shotgun (WGS) entry which is preliminary data.</text>
</comment>
<accession>A0ABD5QMH6</accession>
<keyword evidence="1" id="KW-0472">Membrane</keyword>
<keyword evidence="1" id="KW-0812">Transmembrane</keyword>